<accession>A0A8J4AWR5</accession>
<dbReference type="InterPro" id="IPR017441">
    <property type="entry name" value="Protein_kinase_ATP_BS"/>
</dbReference>
<feature type="transmembrane region" description="Helical" evidence="2">
    <location>
        <begin position="701"/>
        <end position="733"/>
    </location>
</feature>
<dbReference type="Pfam" id="PF00069">
    <property type="entry name" value="Pkinase"/>
    <property type="match status" value="1"/>
</dbReference>
<dbReference type="SMART" id="SM00220">
    <property type="entry name" value="S_TKc"/>
    <property type="match status" value="1"/>
</dbReference>
<dbReference type="EMBL" id="BNCO01000005">
    <property type="protein sequence ID" value="GIL47988.1"/>
    <property type="molecule type" value="Genomic_DNA"/>
</dbReference>
<dbReference type="AlphaFoldDB" id="A0A8J4AWR5"/>
<dbReference type="GO" id="GO:0005524">
    <property type="term" value="F:ATP binding"/>
    <property type="evidence" value="ECO:0007669"/>
    <property type="project" value="UniProtKB-UniRule"/>
</dbReference>
<evidence type="ECO:0000256" key="1">
    <source>
        <dbReference type="PROSITE-ProRule" id="PRU10141"/>
    </source>
</evidence>
<dbReference type="PROSITE" id="PS00107">
    <property type="entry name" value="PROTEIN_KINASE_ATP"/>
    <property type="match status" value="1"/>
</dbReference>
<name>A0A8J4AWR5_9CHLO</name>
<protein>
    <recommendedName>
        <fullName evidence="3">Protein kinase domain-containing protein</fullName>
    </recommendedName>
</protein>
<comment type="caution">
    <text evidence="4">The sequence shown here is derived from an EMBL/GenBank/DDBJ whole genome shotgun (WGS) entry which is preliminary data.</text>
</comment>
<dbReference type="SUPFAM" id="SSF56112">
    <property type="entry name" value="Protein kinase-like (PK-like)"/>
    <property type="match status" value="1"/>
</dbReference>
<feature type="transmembrane region" description="Helical" evidence="2">
    <location>
        <begin position="662"/>
        <end position="680"/>
    </location>
</feature>
<evidence type="ECO:0000259" key="3">
    <source>
        <dbReference type="PROSITE" id="PS50011"/>
    </source>
</evidence>
<keyword evidence="2" id="KW-0812">Transmembrane</keyword>
<dbReference type="Proteomes" id="UP000747399">
    <property type="component" value="Unassembled WGS sequence"/>
</dbReference>
<dbReference type="InterPro" id="IPR051681">
    <property type="entry name" value="Ser/Thr_Kinases-Pseudokinases"/>
</dbReference>
<feature type="binding site" evidence="1">
    <location>
        <position position="43"/>
    </location>
    <ligand>
        <name>ATP</name>
        <dbReference type="ChEBI" id="CHEBI:30616"/>
    </ligand>
</feature>
<dbReference type="PANTHER" id="PTHR44329">
    <property type="entry name" value="SERINE/THREONINE-PROTEIN KINASE TNNI3K-RELATED"/>
    <property type="match status" value="1"/>
</dbReference>
<keyword evidence="5" id="KW-1185">Reference proteome</keyword>
<keyword evidence="2" id="KW-0472">Membrane</keyword>
<feature type="domain" description="Protein kinase" evidence="3">
    <location>
        <begin position="16"/>
        <end position="809"/>
    </location>
</feature>
<dbReference type="PANTHER" id="PTHR44329:SF289">
    <property type="entry name" value="SERINE_THREONINE-PROTEIN KINASE VIK"/>
    <property type="match status" value="1"/>
</dbReference>
<keyword evidence="2" id="KW-1133">Transmembrane helix</keyword>
<sequence>MATTPLTQESILMRLKISNKILGTGSFAAVHRGTWDGRPCAVKVLLPQHANRPRDPKRSDCPAQMLKREGNMLMRYPHRSLVTCYAVLELHPGFPGLPAGYKCSAPALVLEYLQNGSLYKLLLQQQQTPWSHMYDDRTAMSWSIQIASALAHLHGLSPAIIHRDVKLENAMLNREEAQEGGAGGEAAIARVLSVAGANQPLVKLVDLGLHVAASHLADEQLFRAAMTSSSCDTPSGTAGSTQSPFLCSSTTTVEVVSSNLRSRSPPLFTRATYSGGGGGTISAAKSLRRCGTSGRIGGDIKAAATAGTTTANAIAGGDYSSGGSKSSMPPLFLALVPGSSRMLRVDPRSPGLRNRNAALILSGHLVAEEAKGDTRAGPALGGAGENDPSVAASFERFNSTTQRELSGFASSSSMCWVAAAGAPYSRSETQPTRAFQYRELVTRPGSGLQRQLPPPPPSPPHVTATESLQLAQQMRKSEKRIMKILNKQEQQEEPPSAWAGLADEVLDVTENLITAATGAAAVTNAATRTTTMLTTAMATAMTNAAKTPSALDTGGYGSSSDTSYSGGAGEAAAVAEDVCRGDGGAEAALLCATEWTSMNPPPSPRLAVSSPSMNCATARVMRLYESSVPVESVYRLTGATGSHMTMAPEVYQGLPYNEKADVFSFGVILYELFGRSLLLVTHINTRKPGVSYNSRACLCFVCVYVCVCLCVRVCVCVCVCVCVFVCVCLYVSFPLPTLPPSFLPSFPSFPFPQLPAVMQKPGQYAEAVSQGYRPERTACIPAPVWDLITECWNQDPLARPTMADAELRLREISNQMDNTGIARGARGGGASGIRSARSPRVHVGPTECLGGCTIG</sequence>
<keyword evidence="1" id="KW-0067">ATP-binding</keyword>
<keyword evidence="1" id="KW-0547">Nucleotide-binding</keyword>
<gene>
    <name evidence="4" type="ORF">Vafri_4711</name>
</gene>
<dbReference type="InterPro" id="IPR000719">
    <property type="entry name" value="Prot_kinase_dom"/>
</dbReference>
<evidence type="ECO:0000313" key="5">
    <source>
        <dbReference type="Proteomes" id="UP000747399"/>
    </source>
</evidence>
<organism evidence="4 5">
    <name type="scientific">Volvox africanus</name>
    <dbReference type="NCBI Taxonomy" id="51714"/>
    <lineage>
        <taxon>Eukaryota</taxon>
        <taxon>Viridiplantae</taxon>
        <taxon>Chlorophyta</taxon>
        <taxon>core chlorophytes</taxon>
        <taxon>Chlorophyceae</taxon>
        <taxon>CS clade</taxon>
        <taxon>Chlamydomonadales</taxon>
        <taxon>Volvocaceae</taxon>
        <taxon>Volvox</taxon>
    </lineage>
</organism>
<dbReference type="PROSITE" id="PS50011">
    <property type="entry name" value="PROTEIN_KINASE_DOM"/>
    <property type="match status" value="1"/>
</dbReference>
<dbReference type="Gene3D" id="1.10.510.10">
    <property type="entry name" value="Transferase(Phosphotransferase) domain 1"/>
    <property type="match status" value="3"/>
</dbReference>
<evidence type="ECO:0000256" key="2">
    <source>
        <dbReference type="SAM" id="Phobius"/>
    </source>
</evidence>
<proteinExistence type="predicted"/>
<dbReference type="InterPro" id="IPR011009">
    <property type="entry name" value="Kinase-like_dom_sf"/>
</dbReference>
<dbReference type="GO" id="GO:0004674">
    <property type="term" value="F:protein serine/threonine kinase activity"/>
    <property type="evidence" value="ECO:0007669"/>
    <property type="project" value="TreeGrafter"/>
</dbReference>
<evidence type="ECO:0000313" key="4">
    <source>
        <dbReference type="EMBL" id="GIL47988.1"/>
    </source>
</evidence>
<reference evidence="4" key="1">
    <citation type="journal article" date="2021" name="Proc. Natl. Acad. Sci. U.S.A.">
        <title>Three genomes in the algal genus Volvox reveal the fate of a haploid sex-determining region after a transition to homothallism.</title>
        <authorList>
            <person name="Yamamoto K."/>
            <person name="Hamaji T."/>
            <person name="Kawai-Toyooka H."/>
            <person name="Matsuzaki R."/>
            <person name="Takahashi F."/>
            <person name="Nishimura Y."/>
            <person name="Kawachi M."/>
            <person name="Noguchi H."/>
            <person name="Minakuchi Y."/>
            <person name="Umen J.G."/>
            <person name="Toyoda A."/>
            <person name="Nozaki H."/>
        </authorList>
    </citation>
    <scope>NUCLEOTIDE SEQUENCE</scope>
    <source>
        <strain evidence="4">NIES-3780</strain>
    </source>
</reference>